<evidence type="ECO:0000256" key="7">
    <source>
        <dbReference type="PROSITE-ProRule" id="PRU01240"/>
    </source>
</evidence>
<keyword evidence="5 7" id="KW-0720">Serine protease</keyword>
<dbReference type="InParanoid" id="D8SBP3"/>
<dbReference type="PROSITE" id="PS00137">
    <property type="entry name" value="SUBTILASE_HIS"/>
    <property type="match status" value="1"/>
</dbReference>
<dbReference type="KEGG" id="smo:SELMODRAFT_444629"/>
<gene>
    <name evidence="9" type="ORF">SELMODRAFT_444629</name>
</gene>
<dbReference type="InterPro" id="IPR000209">
    <property type="entry name" value="Peptidase_S8/S53_dom"/>
</dbReference>
<dbReference type="PANTHER" id="PTHR10795">
    <property type="entry name" value="PROPROTEIN CONVERTASE SUBTILISIN/KEXIN"/>
    <property type="match status" value="1"/>
</dbReference>
<dbReference type="Gene3D" id="3.40.50.200">
    <property type="entry name" value="Peptidase S8/S53 domain"/>
    <property type="match status" value="1"/>
</dbReference>
<reference evidence="9 10" key="1">
    <citation type="journal article" date="2011" name="Science">
        <title>The Selaginella genome identifies genetic changes associated with the evolution of vascular plants.</title>
        <authorList>
            <person name="Banks J.A."/>
            <person name="Nishiyama T."/>
            <person name="Hasebe M."/>
            <person name="Bowman J.L."/>
            <person name="Gribskov M."/>
            <person name="dePamphilis C."/>
            <person name="Albert V.A."/>
            <person name="Aono N."/>
            <person name="Aoyama T."/>
            <person name="Ambrose B.A."/>
            <person name="Ashton N.W."/>
            <person name="Axtell M.J."/>
            <person name="Barker E."/>
            <person name="Barker M.S."/>
            <person name="Bennetzen J.L."/>
            <person name="Bonawitz N.D."/>
            <person name="Chapple C."/>
            <person name="Cheng C."/>
            <person name="Correa L.G."/>
            <person name="Dacre M."/>
            <person name="DeBarry J."/>
            <person name="Dreyer I."/>
            <person name="Elias M."/>
            <person name="Engstrom E.M."/>
            <person name="Estelle M."/>
            <person name="Feng L."/>
            <person name="Finet C."/>
            <person name="Floyd S.K."/>
            <person name="Frommer W.B."/>
            <person name="Fujita T."/>
            <person name="Gramzow L."/>
            <person name="Gutensohn M."/>
            <person name="Harholt J."/>
            <person name="Hattori M."/>
            <person name="Heyl A."/>
            <person name="Hirai T."/>
            <person name="Hiwatashi Y."/>
            <person name="Ishikawa M."/>
            <person name="Iwata M."/>
            <person name="Karol K.G."/>
            <person name="Koehler B."/>
            <person name="Kolukisaoglu U."/>
            <person name="Kubo M."/>
            <person name="Kurata T."/>
            <person name="Lalonde S."/>
            <person name="Li K."/>
            <person name="Li Y."/>
            <person name="Litt A."/>
            <person name="Lyons E."/>
            <person name="Manning G."/>
            <person name="Maruyama T."/>
            <person name="Michael T.P."/>
            <person name="Mikami K."/>
            <person name="Miyazaki S."/>
            <person name="Morinaga S."/>
            <person name="Murata T."/>
            <person name="Mueller-Roeber B."/>
            <person name="Nelson D.R."/>
            <person name="Obara M."/>
            <person name="Oguri Y."/>
            <person name="Olmstead R.G."/>
            <person name="Onodera N."/>
            <person name="Petersen B.L."/>
            <person name="Pils B."/>
            <person name="Prigge M."/>
            <person name="Rensing S.A."/>
            <person name="Riano-Pachon D.M."/>
            <person name="Roberts A.W."/>
            <person name="Sato Y."/>
            <person name="Scheller H.V."/>
            <person name="Schulz B."/>
            <person name="Schulz C."/>
            <person name="Shakirov E.V."/>
            <person name="Shibagaki N."/>
            <person name="Shinohara N."/>
            <person name="Shippen D.E."/>
            <person name="Soerensen I."/>
            <person name="Sotooka R."/>
            <person name="Sugimoto N."/>
            <person name="Sugita M."/>
            <person name="Sumikawa N."/>
            <person name="Tanurdzic M."/>
            <person name="Theissen G."/>
            <person name="Ulvskov P."/>
            <person name="Wakazuki S."/>
            <person name="Weng J.K."/>
            <person name="Willats W.W."/>
            <person name="Wipf D."/>
            <person name="Wolf P.G."/>
            <person name="Yang L."/>
            <person name="Zimmer A.D."/>
            <person name="Zhu Q."/>
            <person name="Mitros T."/>
            <person name="Hellsten U."/>
            <person name="Loque D."/>
            <person name="Otillar R."/>
            <person name="Salamov A."/>
            <person name="Schmutz J."/>
            <person name="Shapiro H."/>
            <person name="Lindquist E."/>
            <person name="Lucas S."/>
            <person name="Rokhsar D."/>
            <person name="Grigoriev I.V."/>
        </authorList>
    </citation>
    <scope>NUCLEOTIDE SEQUENCE [LARGE SCALE GENOMIC DNA]</scope>
</reference>
<dbReference type="InterPro" id="IPR015500">
    <property type="entry name" value="Peptidase_S8_subtilisin-rel"/>
</dbReference>
<evidence type="ECO:0000256" key="1">
    <source>
        <dbReference type="ARBA" id="ARBA00011073"/>
    </source>
</evidence>
<dbReference type="InterPro" id="IPR036852">
    <property type="entry name" value="Peptidase_S8/S53_dom_sf"/>
</dbReference>
<dbReference type="GO" id="GO:0004252">
    <property type="term" value="F:serine-type endopeptidase activity"/>
    <property type="evidence" value="ECO:0000318"/>
    <property type="project" value="GO_Central"/>
</dbReference>
<dbReference type="Proteomes" id="UP000001514">
    <property type="component" value="Unassembled WGS sequence"/>
</dbReference>
<keyword evidence="4 7" id="KW-0378">Hydrolase</keyword>
<keyword evidence="2 7" id="KW-0645">Protease</keyword>
<dbReference type="EMBL" id="GL377610">
    <property type="protein sequence ID" value="EFJ18423.1"/>
    <property type="molecule type" value="Genomic_DNA"/>
</dbReference>
<accession>D8SBP3</accession>
<feature type="active site" description="Charge relay system" evidence="6 7">
    <location>
        <position position="677"/>
    </location>
</feature>
<dbReference type="PROSITE" id="PS51892">
    <property type="entry name" value="SUBTILASE"/>
    <property type="match status" value="1"/>
</dbReference>
<dbReference type="InterPro" id="IPR022398">
    <property type="entry name" value="Peptidase_S8_His-AS"/>
</dbReference>
<dbReference type="SUPFAM" id="SSF52743">
    <property type="entry name" value="Subtilisin-like"/>
    <property type="match status" value="1"/>
</dbReference>
<dbReference type="PROSITE" id="PS00138">
    <property type="entry name" value="SUBTILASE_SER"/>
    <property type="match status" value="1"/>
</dbReference>
<dbReference type="GO" id="GO:0005576">
    <property type="term" value="C:extracellular region"/>
    <property type="evidence" value="ECO:0000318"/>
    <property type="project" value="GO_Central"/>
</dbReference>
<keyword evidence="10" id="KW-1185">Reference proteome</keyword>
<dbReference type="PRINTS" id="PR00723">
    <property type="entry name" value="SUBTILISIN"/>
</dbReference>
<organism evidence="10">
    <name type="scientific">Selaginella moellendorffii</name>
    <name type="common">Spikemoss</name>
    <dbReference type="NCBI Taxonomy" id="88036"/>
    <lineage>
        <taxon>Eukaryota</taxon>
        <taxon>Viridiplantae</taxon>
        <taxon>Streptophyta</taxon>
        <taxon>Embryophyta</taxon>
        <taxon>Tracheophyta</taxon>
        <taxon>Lycopodiopsida</taxon>
        <taxon>Selaginellales</taxon>
        <taxon>Selaginellaceae</taxon>
        <taxon>Selaginella</taxon>
    </lineage>
</organism>
<dbReference type="InterPro" id="IPR034197">
    <property type="entry name" value="Peptidases_S8_3"/>
</dbReference>
<keyword evidence="3" id="KW-0732">Signal</keyword>
<proteinExistence type="inferred from homology"/>
<evidence type="ECO:0000313" key="9">
    <source>
        <dbReference type="EMBL" id="EFJ18423.1"/>
    </source>
</evidence>
<evidence type="ECO:0000256" key="2">
    <source>
        <dbReference type="ARBA" id="ARBA00022670"/>
    </source>
</evidence>
<feature type="active site" description="Charge relay system" evidence="6 7">
    <location>
        <position position="365"/>
    </location>
</feature>
<evidence type="ECO:0000256" key="6">
    <source>
        <dbReference type="PIRSR" id="PIRSR615500-1"/>
    </source>
</evidence>
<dbReference type="Gramene" id="EFJ18423">
    <property type="protein sequence ID" value="EFJ18423"/>
    <property type="gene ID" value="SELMODRAFT_444629"/>
</dbReference>
<dbReference type="AlphaFoldDB" id="D8SBP3"/>
<evidence type="ECO:0000259" key="8">
    <source>
        <dbReference type="Pfam" id="PF00082"/>
    </source>
</evidence>
<evidence type="ECO:0000256" key="5">
    <source>
        <dbReference type="ARBA" id="ARBA00022825"/>
    </source>
</evidence>
<dbReference type="GO" id="GO:0006508">
    <property type="term" value="P:proteolysis"/>
    <property type="evidence" value="ECO:0007669"/>
    <property type="project" value="UniProtKB-KW"/>
</dbReference>
<dbReference type="Pfam" id="PF00082">
    <property type="entry name" value="Peptidase_S8"/>
    <property type="match status" value="1"/>
</dbReference>
<dbReference type="InterPro" id="IPR045051">
    <property type="entry name" value="SBT"/>
</dbReference>
<evidence type="ECO:0000256" key="3">
    <source>
        <dbReference type="ARBA" id="ARBA00022729"/>
    </source>
</evidence>
<dbReference type="eggNOG" id="ENOG502QRC5">
    <property type="taxonomic scope" value="Eukaryota"/>
</dbReference>
<protein>
    <recommendedName>
        <fullName evidence="8">Peptidase S8/S53 domain-containing protein</fullName>
    </recommendedName>
</protein>
<dbReference type="InterPro" id="IPR023828">
    <property type="entry name" value="Peptidase_S8_Ser-AS"/>
</dbReference>
<sequence length="992" mass="109181">MHRGALTAPRLASRIGTPLTCFLCRSVRKACGRASSPGLCSEECNVVPYSSSGGKAKQCCRVASCKTQSAQDYKLKPHIKGIKWVPAISVCSCKHLSKLNDTVSGSFYIERSSLGRMFRLFFVLLVLLADARMEDQLKPFLVSLPGQDHFESFQELASLDQLAHLKLLNGLPGQRQAVHIKSFSQGSFYALMTDKQANFLRRRANVSVHSAPDSYIETTRTWKFIGGIDGVSGQWGDDSMAKKNLSDSSSRIWRSADYDPNYLFNPGDTSLWAQTGYGSDSIIGVIDTGFSPGLEAFRDKDMSRAPKRWKGICEAGQQFQSYTCNRKVIGARFFLGNARRVQAYLDVNYSLAASDIRSPIDTKGHGTHCASTVGGRQVHNTGLASGMAVGGAPLCRLAIYKACWNRCNYADVFDAFVSAIRDGVDVISLSLGAGLGHDAGSRGGFLAQKKGIPVVAAAGNEGPYGELSNQAPWLLTVGACTLDRDFIAEMELWDDDQHFSKTIQVTSLSEGAIWPEDSFLRFDTFNLTYSSTTHTWGRFCKESRENMQGKIVICHESNSANAALYWGGAAAVILVHTPFIVRQDYRGLKPIFYVSFSEADILNDFLKTARSPGAIISKIKTLTGLTPAPRVAAFSSRGSPNFSIIKPDIIAPGVDILASWLPKDDAKRSFKFLSGTSMATPQVAAIVAMLKTLHPTWSPAMIKSAIMTTASPLDNTGEPIKDFDEKVATPYAMGAGFINPSEAMEPGLVLDFTDFIENDLDCKDCNYPSIVVTLLKSQKVVVKRTFTVVSFPPLPKDYLFYHFLKHDIPSELNVEAPHMVFDLEEGVKVITISITFSLNDTTITGTLFGSLLWRIRKSPLEIALEHRIPTETLLVETPDKVPNATKRMTPFLNPQPSPFGSKLACLEPYPIWKSKIQKRRREKAPSLATSSVNLTRSLLFVKLLLDAPIPWTSLSLEPPVRYLAKVLSARRLTKRRYGPSSSKPQEWKALQS</sequence>
<dbReference type="Gene3D" id="3.50.30.30">
    <property type="match status" value="1"/>
</dbReference>
<comment type="similarity">
    <text evidence="1 7">Belongs to the peptidase S8 family.</text>
</comment>
<name>D8SBP3_SELML</name>
<dbReference type="HOGENOM" id="CLU_000625_4_2_1"/>
<feature type="domain" description="Peptidase S8/S53" evidence="8">
    <location>
        <begin position="278"/>
        <end position="713"/>
    </location>
</feature>
<feature type="active site" description="Charge relay system" evidence="6 7">
    <location>
        <position position="287"/>
    </location>
</feature>
<evidence type="ECO:0000313" key="10">
    <source>
        <dbReference type="Proteomes" id="UP000001514"/>
    </source>
</evidence>
<dbReference type="CDD" id="cd04852">
    <property type="entry name" value="Peptidases_S8_3"/>
    <property type="match status" value="1"/>
</dbReference>
<evidence type="ECO:0000256" key="4">
    <source>
        <dbReference type="ARBA" id="ARBA00022801"/>
    </source>
</evidence>